<dbReference type="GO" id="GO:0046983">
    <property type="term" value="F:protein dimerization activity"/>
    <property type="evidence" value="ECO:0007669"/>
    <property type="project" value="InterPro"/>
</dbReference>
<dbReference type="InterPro" id="IPR036390">
    <property type="entry name" value="WH_DNA-bd_sf"/>
</dbReference>
<dbReference type="SUPFAM" id="SSF46785">
    <property type="entry name" value="Winged helix' DNA-binding domain"/>
    <property type="match status" value="1"/>
</dbReference>
<dbReference type="Gene3D" id="1.10.60.10">
    <property type="entry name" value="Iron dependent repressor, metal binding and dimerisation domain"/>
    <property type="match status" value="1"/>
</dbReference>
<proteinExistence type="inferred from homology"/>
<evidence type="ECO:0000313" key="9">
    <source>
        <dbReference type="Proteomes" id="UP000236000"/>
    </source>
</evidence>
<comment type="similarity">
    <text evidence="1">Belongs to the DtxR/MntR family.</text>
</comment>
<dbReference type="SMART" id="SM00529">
    <property type="entry name" value="HTH_DTXR"/>
    <property type="match status" value="1"/>
</dbReference>
<protein>
    <recommendedName>
        <fullName evidence="2">Transcriptional regulator MntR</fullName>
    </recommendedName>
</protein>
<dbReference type="InterPro" id="IPR001367">
    <property type="entry name" value="Fe_dep_repressor"/>
</dbReference>
<dbReference type="OrthoDB" id="9791355at2"/>
<feature type="domain" description="HTH dtxR-type" evidence="7">
    <location>
        <begin position="1"/>
        <end position="65"/>
    </location>
</feature>
<dbReference type="InterPro" id="IPR050536">
    <property type="entry name" value="DtxR_MntR_Metal-Reg"/>
</dbReference>
<evidence type="ECO:0000256" key="3">
    <source>
        <dbReference type="ARBA" id="ARBA00023015"/>
    </source>
</evidence>
<dbReference type="AlphaFoldDB" id="A0A2N8HFQ9"/>
<dbReference type="Pfam" id="PF02742">
    <property type="entry name" value="Fe_dep_repr_C"/>
    <property type="match status" value="1"/>
</dbReference>
<dbReference type="Gene3D" id="1.10.10.10">
    <property type="entry name" value="Winged helix-like DNA-binding domain superfamily/Winged helix DNA-binding domain"/>
    <property type="match status" value="1"/>
</dbReference>
<dbReference type="GO" id="GO:0003700">
    <property type="term" value="F:DNA-binding transcription factor activity"/>
    <property type="evidence" value="ECO:0007669"/>
    <property type="project" value="InterPro"/>
</dbReference>
<evidence type="ECO:0000256" key="6">
    <source>
        <dbReference type="ARBA" id="ARBA00025185"/>
    </source>
</evidence>
<comment type="caution">
    <text evidence="8">The sequence shown here is derived from an EMBL/GenBank/DDBJ whole genome shotgun (WGS) entry which is preliminary data.</text>
</comment>
<evidence type="ECO:0000313" key="8">
    <source>
        <dbReference type="EMBL" id="PNC19228.1"/>
    </source>
</evidence>
<accession>A0A2N8HFQ9</accession>
<comment type="function">
    <text evidence="6">In the presence of manganese, represses expression of mntH and mntS. Up-regulates expression of mntP.</text>
</comment>
<keyword evidence="5" id="KW-0804">Transcription</keyword>
<keyword evidence="4" id="KW-0238">DNA-binding</keyword>
<sequence>MLELTKSNEDYLEAIGLLSEKSGTAQVRDIAEMLKVKMPSVTSAVKQLADMGLVEYTQYAPVKLTPQGRRIAGKIIVSHGILFDFLREELALPEERANEVACQIEHIMTFEEIEKLKSCRIRPFEGAGDDADGQV</sequence>
<reference evidence="8 9" key="1">
    <citation type="journal article" date="2017" name="BMC Genomics">
        <title>Genome sequencing of 39 Akkermansia muciniphila isolates reveals its population structure, genomic and functional diverisity, and global distribution in mammalian gut microbiotas.</title>
        <authorList>
            <person name="Guo X."/>
            <person name="Li S."/>
            <person name="Zhang J."/>
            <person name="Wu F."/>
            <person name="Li X."/>
            <person name="Wu D."/>
            <person name="Zhang M."/>
            <person name="Ou Z."/>
            <person name="Jie Z."/>
            <person name="Yan Q."/>
            <person name="Li P."/>
            <person name="Yi J."/>
            <person name="Peng Y."/>
        </authorList>
    </citation>
    <scope>NUCLEOTIDE SEQUENCE [LARGE SCALE GENOMIC DNA]</scope>
    <source>
        <strain evidence="8 9">GP24</strain>
    </source>
</reference>
<evidence type="ECO:0000256" key="1">
    <source>
        <dbReference type="ARBA" id="ARBA00007871"/>
    </source>
</evidence>
<dbReference type="Pfam" id="PF01325">
    <property type="entry name" value="Fe_dep_repress"/>
    <property type="match status" value="1"/>
</dbReference>
<dbReference type="EMBL" id="PJKA01000005">
    <property type="protein sequence ID" value="PNC19228.1"/>
    <property type="molecule type" value="Genomic_DNA"/>
</dbReference>
<dbReference type="GO" id="GO:0046914">
    <property type="term" value="F:transition metal ion binding"/>
    <property type="evidence" value="ECO:0007669"/>
    <property type="project" value="InterPro"/>
</dbReference>
<dbReference type="InterPro" id="IPR022689">
    <property type="entry name" value="Iron_dep_repressor"/>
</dbReference>
<dbReference type="SUPFAM" id="SSF47979">
    <property type="entry name" value="Iron-dependent repressor protein, dimerization domain"/>
    <property type="match status" value="1"/>
</dbReference>
<name>A0A2N8HFQ9_9BACT</name>
<dbReference type="Proteomes" id="UP000236000">
    <property type="component" value="Unassembled WGS sequence"/>
</dbReference>
<dbReference type="InterPro" id="IPR036421">
    <property type="entry name" value="Fe_dep_repressor_sf"/>
</dbReference>
<dbReference type="InterPro" id="IPR036388">
    <property type="entry name" value="WH-like_DNA-bd_sf"/>
</dbReference>
<evidence type="ECO:0000259" key="7">
    <source>
        <dbReference type="PROSITE" id="PS50944"/>
    </source>
</evidence>
<dbReference type="PROSITE" id="PS50944">
    <property type="entry name" value="HTH_DTXR"/>
    <property type="match status" value="1"/>
</dbReference>
<dbReference type="GO" id="GO:0003677">
    <property type="term" value="F:DNA binding"/>
    <property type="evidence" value="ECO:0007669"/>
    <property type="project" value="UniProtKB-KW"/>
</dbReference>
<organism evidence="8 9">
    <name type="scientific">Akkermansia muciniphila</name>
    <dbReference type="NCBI Taxonomy" id="239935"/>
    <lineage>
        <taxon>Bacteria</taxon>
        <taxon>Pseudomonadati</taxon>
        <taxon>Verrucomicrobiota</taxon>
        <taxon>Verrucomicrobiia</taxon>
        <taxon>Verrucomicrobiales</taxon>
        <taxon>Akkermansiaceae</taxon>
        <taxon>Akkermansia</taxon>
    </lineage>
</organism>
<dbReference type="PANTHER" id="PTHR33238">
    <property type="entry name" value="IRON (METAL) DEPENDENT REPRESSOR, DTXR FAMILY"/>
    <property type="match status" value="1"/>
</dbReference>
<evidence type="ECO:0000256" key="4">
    <source>
        <dbReference type="ARBA" id="ARBA00023125"/>
    </source>
</evidence>
<dbReference type="PANTHER" id="PTHR33238:SF7">
    <property type="entry name" value="IRON-DEPENDENT TRANSCRIPTIONAL REGULATOR"/>
    <property type="match status" value="1"/>
</dbReference>
<dbReference type="InterPro" id="IPR022687">
    <property type="entry name" value="HTH_DTXR"/>
</dbReference>
<evidence type="ECO:0000256" key="2">
    <source>
        <dbReference type="ARBA" id="ARBA00022386"/>
    </source>
</evidence>
<gene>
    <name evidence="8" type="ORF">CXU22_02925</name>
</gene>
<keyword evidence="3" id="KW-0805">Transcription regulation</keyword>
<dbReference type="RefSeq" id="WP_102712391.1">
    <property type="nucleotide sequence ID" value="NZ_PJKA01000005.1"/>
</dbReference>
<evidence type="ECO:0000256" key="5">
    <source>
        <dbReference type="ARBA" id="ARBA00023163"/>
    </source>
</evidence>